<accession>A0A158QND3</accession>
<feature type="compositionally biased region" description="Low complexity" evidence="1">
    <location>
        <begin position="153"/>
        <end position="174"/>
    </location>
</feature>
<dbReference type="WBParaSite" id="HPLM_0001018301-mRNA-1">
    <property type="protein sequence ID" value="HPLM_0001018301-mRNA-1"/>
    <property type="gene ID" value="HPLM_0001018301"/>
</dbReference>
<feature type="region of interest" description="Disordered" evidence="1">
    <location>
        <begin position="25"/>
        <end position="72"/>
    </location>
</feature>
<evidence type="ECO:0000313" key="2">
    <source>
        <dbReference type="EMBL" id="VDO39411.1"/>
    </source>
</evidence>
<reference evidence="4" key="1">
    <citation type="submission" date="2016-04" db="UniProtKB">
        <authorList>
            <consortium name="WormBaseParasite"/>
        </authorList>
    </citation>
    <scope>IDENTIFICATION</scope>
</reference>
<dbReference type="Proteomes" id="UP000268014">
    <property type="component" value="Unassembled WGS sequence"/>
</dbReference>
<dbReference type="OrthoDB" id="5858292at2759"/>
<feature type="compositionally biased region" description="Basic residues" evidence="1">
    <location>
        <begin position="117"/>
        <end position="132"/>
    </location>
</feature>
<sequence>MSPSFLGRKVGPEFINKEYHDYLKQQVKQSHKSVKEEKSASVGSDTPRSASPKVEPVPPQGQKARLQRKREEMRKRGIFVQADSLEDLPTVFEKTEVQFRPYICPAVNRKLRWKKKLDKHPRKKPMQKKARKESKEKEQVKWFMQLTISSDETTTTTEAATTTEEQPTKTQETANFPPKHTLDGARKILQVAFRDKESEKILTSYENDVIVKLFSGKIPFDANVVYRQEAEKETTGINWAKILLLYPRQRSFDDGAADVFGNFTRARRGHWLWGCIFGPNDSKSFDEVDREKKSQVQFAQHSTKQLKLDMT</sequence>
<feature type="region of interest" description="Disordered" evidence="1">
    <location>
        <begin position="153"/>
        <end position="180"/>
    </location>
</feature>
<feature type="region of interest" description="Disordered" evidence="1">
    <location>
        <begin position="117"/>
        <end position="136"/>
    </location>
</feature>
<organism evidence="4">
    <name type="scientific">Haemonchus placei</name>
    <name type="common">Barber's pole worm</name>
    <dbReference type="NCBI Taxonomy" id="6290"/>
    <lineage>
        <taxon>Eukaryota</taxon>
        <taxon>Metazoa</taxon>
        <taxon>Ecdysozoa</taxon>
        <taxon>Nematoda</taxon>
        <taxon>Chromadorea</taxon>
        <taxon>Rhabditida</taxon>
        <taxon>Rhabditina</taxon>
        <taxon>Rhabditomorpha</taxon>
        <taxon>Strongyloidea</taxon>
        <taxon>Trichostrongylidae</taxon>
        <taxon>Haemonchus</taxon>
    </lineage>
</organism>
<protein>
    <submittedName>
        <fullName evidence="4">UBX domain-containing protein</fullName>
    </submittedName>
</protein>
<evidence type="ECO:0000313" key="3">
    <source>
        <dbReference type="Proteomes" id="UP000268014"/>
    </source>
</evidence>
<evidence type="ECO:0000313" key="4">
    <source>
        <dbReference type="WBParaSite" id="HPLM_0001018301-mRNA-1"/>
    </source>
</evidence>
<proteinExistence type="predicted"/>
<keyword evidence="3" id="KW-1185">Reference proteome</keyword>
<dbReference type="OMA" id="PKTWTAK"/>
<evidence type="ECO:0000256" key="1">
    <source>
        <dbReference type="SAM" id="MobiDB-lite"/>
    </source>
</evidence>
<reference evidence="2 3" key="2">
    <citation type="submission" date="2018-11" db="EMBL/GenBank/DDBJ databases">
        <authorList>
            <consortium name="Pathogen Informatics"/>
        </authorList>
    </citation>
    <scope>NUCLEOTIDE SEQUENCE [LARGE SCALE GENOMIC DNA]</scope>
    <source>
        <strain evidence="2 3">MHpl1</strain>
    </source>
</reference>
<name>A0A158QND3_HAEPC</name>
<gene>
    <name evidence="2" type="ORF">HPLM_LOCUS10175</name>
</gene>
<dbReference type="AlphaFoldDB" id="A0A158QND3"/>
<dbReference type="EMBL" id="UZAF01017231">
    <property type="protein sequence ID" value="VDO39411.1"/>
    <property type="molecule type" value="Genomic_DNA"/>
</dbReference>